<dbReference type="OrthoDB" id="9759518at2"/>
<dbReference type="AlphaFoldDB" id="A0A3S2Y3V2"/>
<comment type="caution">
    <text evidence="6">The sequence shown here is derived from an EMBL/GenBank/DDBJ whole genome shotgun (WGS) entry which is preliminary data.</text>
</comment>
<name>A0A3S2Y3V2_9PROT</name>
<dbReference type="Proteomes" id="UP000287447">
    <property type="component" value="Unassembled WGS sequence"/>
</dbReference>
<feature type="domain" description="4Fe-4S Mo/W bis-MGD-type" evidence="5">
    <location>
        <begin position="11"/>
        <end position="69"/>
    </location>
</feature>
<dbReference type="GO" id="GO:0046872">
    <property type="term" value="F:metal ion binding"/>
    <property type="evidence" value="ECO:0007669"/>
    <property type="project" value="UniProtKB-KW"/>
</dbReference>
<dbReference type="Gene3D" id="2.40.40.20">
    <property type="match status" value="1"/>
</dbReference>
<dbReference type="Gene3D" id="3.40.50.740">
    <property type="match status" value="1"/>
</dbReference>
<organism evidence="6 7">
    <name type="scientific">Hwanghaeella grinnelliae</name>
    <dbReference type="NCBI Taxonomy" id="2500179"/>
    <lineage>
        <taxon>Bacteria</taxon>
        <taxon>Pseudomonadati</taxon>
        <taxon>Pseudomonadota</taxon>
        <taxon>Alphaproteobacteria</taxon>
        <taxon>Rhodospirillales</taxon>
        <taxon>Rhodospirillaceae</taxon>
        <taxon>Hwanghaeella</taxon>
    </lineage>
</organism>
<sequence>MDGQVGTSDGIRFGYSACPHDCPSTCALKVEVLSADRIGRLYGAKDNSYTDGVICAKVARYAERIHHPDRLTQPMRRTGPKGSDQFVPISWDEALDRTADAFLAAEKEHGPEAVWPYYFAGTMGLLMRDGINRLRHAKKYSGMYGSICTVLAWPGIVAGTGLLAGPDPREMAEADVVVIWGTNPVHTQVNVMTHAMKARRERGAKIVVIDVYETPTIKQADMGIVLRPGTDGALACAVMHILFRDGKADWDYMNRYADDPKGLEAHLQSRTPEWASEITGLSVEQIESFAKLLGDNKRSFLRLGYGFTRQRNGSVNMHAACSIATVLGAWPLKGGGAFHNNGGIYHWNKTLIEGTDVLDPSVRVLDMSRIGEVLTGDKEALFGGPPVTAILTQNTNPMMVSADSTKVHKGFSRDDLFVCVHEQFMTQTAKMADIVLPATMFLEHDDFYQGGGHQHIMFGPKLIDPPGQCRSNHDVINGLAKRVGAEHRGFDMTPREIIDWTMINSGWPDLQTLERERWIDVQPAFDESHYVDGFKTPDKKFRFHPDWTHALHNRFAPGGDISNMPDFPDHLESIEEATEAMPFRLVTAPARNYLNSSFTETDTSRKKEGQPKLFIHPEDANRLGIAQGDKVVLGNDRGEVRIHADLFDGVQHGVVIVESIWPNQAFEDGKGINFLTGSDPAGPHGGCAYHDNRIWIRPA</sequence>
<dbReference type="EMBL" id="SADE01000001">
    <property type="protein sequence ID" value="RVU37807.1"/>
    <property type="molecule type" value="Genomic_DNA"/>
</dbReference>
<dbReference type="InterPro" id="IPR006656">
    <property type="entry name" value="Mopterin_OxRdtase"/>
</dbReference>
<proteinExistence type="inferred from homology"/>
<dbReference type="InterPro" id="IPR006963">
    <property type="entry name" value="Mopterin_OxRdtase_4Fe-4S_dom"/>
</dbReference>
<dbReference type="GO" id="GO:0016491">
    <property type="term" value="F:oxidoreductase activity"/>
    <property type="evidence" value="ECO:0007669"/>
    <property type="project" value="InterPro"/>
</dbReference>
<dbReference type="InterPro" id="IPR006657">
    <property type="entry name" value="MoPterin_dinucl-bd_dom"/>
</dbReference>
<keyword evidence="4" id="KW-0411">Iron-sulfur</keyword>
<dbReference type="RefSeq" id="WP_127763161.1">
    <property type="nucleotide sequence ID" value="NZ_SADE01000001.1"/>
</dbReference>
<evidence type="ECO:0000256" key="3">
    <source>
        <dbReference type="ARBA" id="ARBA00023004"/>
    </source>
</evidence>
<dbReference type="PROSITE" id="PS51669">
    <property type="entry name" value="4FE4S_MOW_BIS_MGD"/>
    <property type="match status" value="1"/>
</dbReference>
<dbReference type="Pfam" id="PF01568">
    <property type="entry name" value="Molydop_binding"/>
    <property type="match status" value="1"/>
</dbReference>
<dbReference type="GO" id="GO:0043546">
    <property type="term" value="F:molybdopterin cofactor binding"/>
    <property type="evidence" value="ECO:0007669"/>
    <property type="project" value="InterPro"/>
</dbReference>
<accession>A0A3S2Y3V2</accession>
<reference evidence="7" key="1">
    <citation type="submission" date="2019-01" db="EMBL/GenBank/DDBJ databases">
        <title>Gri0909 isolated from a small marine red alga.</title>
        <authorList>
            <person name="Kim J."/>
            <person name="Jeong S.E."/>
            <person name="Jeon C.O."/>
        </authorList>
    </citation>
    <scope>NUCLEOTIDE SEQUENCE [LARGE SCALE GENOMIC DNA]</scope>
    <source>
        <strain evidence="7">Gri0909</strain>
    </source>
</reference>
<dbReference type="PANTHER" id="PTHR43742">
    <property type="entry name" value="TRIMETHYLAMINE-N-OXIDE REDUCTASE"/>
    <property type="match status" value="1"/>
</dbReference>
<protein>
    <submittedName>
        <fullName evidence="6">Molybdopterin oxidoreductase family protein</fullName>
    </submittedName>
</protein>
<evidence type="ECO:0000256" key="2">
    <source>
        <dbReference type="ARBA" id="ARBA00022723"/>
    </source>
</evidence>
<dbReference type="SUPFAM" id="SSF53706">
    <property type="entry name" value="Formate dehydrogenase/DMSO reductase, domains 1-3"/>
    <property type="match status" value="1"/>
</dbReference>
<dbReference type="CDD" id="cd02786">
    <property type="entry name" value="MopB_CT_3"/>
    <property type="match status" value="1"/>
</dbReference>
<dbReference type="Pfam" id="PF04879">
    <property type="entry name" value="Molybdop_Fe4S4"/>
    <property type="match status" value="1"/>
</dbReference>
<dbReference type="Gene3D" id="3.30.2070.10">
    <property type="entry name" value="Formate dehydrogenase/DMSO reductase"/>
    <property type="match status" value="1"/>
</dbReference>
<dbReference type="Pfam" id="PF00384">
    <property type="entry name" value="Molybdopterin"/>
    <property type="match status" value="1"/>
</dbReference>
<evidence type="ECO:0000313" key="7">
    <source>
        <dbReference type="Proteomes" id="UP000287447"/>
    </source>
</evidence>
<dbReference type="InterPro" id="IPR037920">
    <property type="entry name" value="YoaE_C"/>
</dbReference>
<dbReference type="SUPFAM" id="SSF50692">
    <property type="entry name" value="ADC-like"/>
    <property type="match status" value="1"/>
</dbReference>
<dbReference type="GO" id="GO:0051536">
    <property type="term" value="F:iron-sulfur cluster binding"/>
    <property type="evidence" value="ECO:0007669"/>
    <property type="project" value="UniProtKB-KW"/>
</dbReference>
<comment type="similarity">
    <text evidence="1">Belongs to the prokaryotic molybdopterin-containing oxidoreductase family.</text>
</comment>
<keyword evidence="2" id="KW-0479">Metal-binding</keyword>
<evidence type="ECO:0000313" key="6">
    <source>
        <dbReference type="EMBL" id="RVU37807.1"/>
    </source>
</evidence>
<dbReference type="CDD" id="cd02766">
    <property type="entry name" value="MopB_3"/>
    <property type="match status" value="1"/>
</dbReference>
<keyword evidence="3" id="KW-0408">Iron</keyword>
<evidence type="ECO:0000256" key="4">
    <source>
        <dbReference type="ARBA" id="ARBA00023014"/>
    </source>
</evidence>
<evidence type="ECO:0000256" key="1">
    <source>
        <dbReference type="ARBA" id="ARBA00010312"/>
    </source>
</evidence>
<dbReference type="PANTHER" id="PTHR43742:SF6">
    <property type="entry name" value="OXIDOREDUCTASE YYAE-RELATED"/>
    <property type="match status" value="1"/>
</dbReference>
<dbReference type="Gene3D" id="3.40.228.10">
    <property type="entry name" value="Dimethylsulfoxide Reductase, domain 2"/>
    <property type="match status" value="1"/>
</dbReference>
<dbReference type="InterPro" id="IPR050612">
    <property type="entry name" value="Prok_Mopterin_Oxidored"/>
</dbReference>
<keyword evidence="7" id="KW-1185">Reference proteome</keyword>
<dbReference type="SMART" id="SM00926">
    <property type="entry name" value="Molybdop_Fe4S4"/>
    <property type="match status" value="1"/>
</dbReference>
<dbReference type="InterPro" id="IPR009010">
    <property type="entry name" value="Asp_de-COase-like_dom_sf"/>
</dbReference>
<dbReference type="Gene3D" id="2.20.25.90">
    <property type="entry name" value="ADC-like domains"/>
    <property type="match status" value="1"/>
</dbReference>
<evidence type="ECO:0000259" key="5">
    <source>
        <dbReference type="PROSITE" id="PS51669"/>
    </source>
</evidence>
<gene>
    <name evidence="6" type="ORF">EOI86_00435</name>
</gene>